<proteinExistence type="inferred from homology"/>
<dbReference type="HAMAP" id="MF_01161">
    <property type="entry name" value="tRNA_Ile_lys_synt"/>
    <property type="match status" value="1"/>
</dbReference>
<evidence type="ECO:0000256" key="1">
    <source>
        <dbReference type="ARBA" id="ARBA00022598"/>
    </source>
</evidence>
<dbReference type="CDD" id="cd01992">
    <property type="entry name" value="TilS_N"/>
    <property type="match status" value="1"/>
</dbReference>
<name>A0A2K8P254_9MOLU</name>
<comment type="function">
    <text evidence="6">Ligates lysine onto the cytidine present at position 34 of the AUA codon-specific tRNA(Ile) that contains the anticodon CAU, in an ATP-dependent manner. Cytidine is converted to lysidine, thus changing the amino acid specificity of the tRNA from methionine to isoleucine.</text>
</comment>
<protein>
    <recommendedName>
        <fullName evidence="6">tRNA(Ile)-lysidine synthase</fullName>
        <ecNumber evidence="6">6.3.4.19</ecNumber>
    </recommendedName>
    <alternativeName>
        <fullName evidence="6">tRNA(Ile)-2-lysyl-cytidine synthase</fullName>
    </alternativeName>
    <alternativeName>
        <fullName evidence="6">tRNA(Ile)-lysidine synthetase</fullName>
    </alternativeName>
</protein>
<keyword evidence="3 6" id="KW-0547">Nucleotide-binding</keyword>
<keyword evidence="2 6" id="KW-0819">tRNA processing</keyword>
<comment type="similarity">
    <text evidence="6">Belongs to the tRNA(Ile)-lysidine synthase family.</text>
</comment>
<keyword evidence="1 6" id="KW-0436">Ligase</keyword>
<dbReference type="Proteomes" id="UP000232230">
    <property type="component" value="Chromosome"/>
</dbReference>
<keyword evidence="6" id="KW-0963">Cytoplasm</keyword>
<feature type="binding site" evidence="6">
    <location>
        <begin position="15"/>
        <end position="20"/>
    </location>
    <ligand>
        <name>ATP</name>
        <dbReference type="ChEBI" id="CHEBI:30616"/>
    </ligand>
</feature>
<dbReference type="InterPro" id="IPR012795">
    <property type="entry name" value="tRNA_Ile_lys_synt_N"/>
</dbReference>
<dbReference type="EMBL" id="CP024965">
    <property type="protein sequence ID" value="ATZ19101.1"/>
    <property type="molecule type" value="Genomic_DNA"/>
</dbReference>
<comment type="subcellular location">
    <subcellularLocation>
        <location evidence="6">Cytoplasm</location>
    </subcellularLocation>
</comment>
<accession>A0A2K8P254</accession>
<dbReference type="NCBIfam" id="TIGR02432">
    <property type="entry name" value="lysidine_TilS_N"/>
    <property type="match status" value="1"/>
</dbReference>
<organism evidence="8 9">
    <name type="scientific">Williamsoniiplasma somnilux</name>
    <dbReference type="NCBI Taxonomy" id="215578"/>
    <lineage>
        <taxon>Bacteria</taxon>
        <taxon>Bacillati</taxon>
        <taxon>Mycoplasmatota</taxon>
        <taxon>Mollicutes</taxon>
        <taxon>Entomoplasmatales</taxon>
        <taxon>Williamsoniiplasma</taxon>
    </lineage>
</organism>
<dbReference type="GO" id="GO:0005524">
    <property type="term" value="F:ATP binding"/>
    <property type="evidence" value="ECO:0007669"/>
    <property type="project" value="UniProtKB-UniRule"/>
</dbReference>
<evidence type="ECO:0000256" key="3">
    <source>
        <dbReference type="ARBA" id="ARBA00022741"/>
    </source>
</evidence>
<dbReference type="GO" id="GO:0032267">
    <property type="term" value="F:tRNA(Ile)-lysidine synthase activity"/>
    <property type="evidence" value="ECO:0007669"/>
    <property type="project" value="UniProtKB-EC"/>
</dbReference>
<evidence type="ECO:0000256" key="2">
    <source>
        <dbReference type="ARBA" id="ARBA00022694"/>
    </source>
</evidence>
<dbReference type="SUPFAM" id="SSF52402">
    <property type="entry name" value="Adenine nucleotide alpha hydrolases-like"/>
    <property type="match status" value="1"/>
</dbReference>
<gene>
    <name evidence="6 8" type="primary">tilS</name>
    <name evidence="8" type="ORF">ESOMN_v1c07190</name>
</gene>
<dbReference type="EC" id="6.3.4.19" evidence="6"/>
<dbReference type="InterPro" id="IPR011063">
    <property type="entry name" value="TilS/TtcA_N"/>
</dbReference>
<evidence type="ECO:0000256" key="5">
    <source>
        <dbReference type="ARBA" id="ARBA00048539"/>
    </source>
</evidence>
<dbReference type="KEGG" id="esx:ESOMN_v1c07190"/>
<dbReference type="Pfam" id="PF01171">
    <property type="entry name" value="ATP_bind_3"/>
    <property type="match status" value="1"/>
</dbReference>
<comment type="domain">
    <text evidence="6">The N-terminal region contains the highly conserved SGGXDS motif, predicted to be a P-loop motif involved in ATP binding.</text>
</comment>
<evidence type="ECO:0000313" key="8">
    <source>
        <dbReference type="EMBL" id="ATZ19101.1"/>
    </source>
</evidence>
<dbReference type="AlphaFoldDB" id="A0A2K8P254"/>
<dbReference type="InterPro" id="IPR012094">
    <property type="entry name" value="tRNA_Ile_lys_synt"/>
</dbReference>
<sequence>MININSNNNYLIGVSGGADSIFLLREVIKNKPKNLVVCHVNYNFRSDSNIDQSIVEKFCQENNLILEIKIVDTNFYQNMKENFEDWSRNLRYEFFVEMSKKYKINNLLIAHNKNDLVETFLIQEKRKALVSYFGLKKISNYKNLTVIRPLLNLTKSKILETLDRENVAYAIDSTNSDLKYLRNKIRSELKDNELDGYLQIIKEKNILLAEELQKAYFYANNNLTADELTLNQQINEYDIKMIQRIIFEYLKLINKETILQKRANNTSLEIAKRIKNSHKNFWSVNLGDQTLIKDYQKIYLLSVNNLRKESLIINSKDELHNLEEFINWLDLFNAIKKDQENYPYVVSNDYQIYQKNTFYNNKKTKDYFSEKKIPFKNRILKAVVYQKNHKKILNKIG</sequence>
<dbReference type="InterPro" id="IPR014729">
    <property type="entry name" value="Rossmann-like_a/b/a_fold"/>
</dbReference>
<evidence type="ECO:0000313" key="9">
    <source>
        <dbReference type="Proteomes" id="UP000232230"/>
    </source>
</evidence>
<evidence type="ECO:0000256" key="4">
    <source>
        <dbReference type="ARBA" id="ARBA00022840"/>
    </source>
</evidence>
<dbReference type="PANTHER" id="PTHR43033">
    <property type="entry name" value="TRNA(ILE)-LYSIDINE SYNTHASE-RELATED"/>
    <property type="match status" value="1"/>
</dbReference>
<keyword evidence="4 6" id="KW-0067">ATP-binding</keyword>
<dbReference type="GO" id="GO:0005737">
    <property type="term" value="C:cytoplasm"/>
    <property type="evidence" value="ECO:0007669"/>
    <property type="project" value="UniProtKB-SubCell"/>
</dbReference>
<comment type="catalytic activity">
    <reaction evidence="5 6">
        <text>cytidine(34) in tRNA(Ile2) + L-lysine + ATP = lysidine(34) in tRNA(Ile2) + AMP + diphosphate + H(+)</text>
        <dbReference type="Rhea" id="RHEA:43744"/>
        <dbReference type="Rhea" id="RHEA-COMP:10625"/>
        <dbReference type="Rhea" id="RHEA-COMP:10670"/>
        <dbReference type="ChEBI" id="CHEBI:15378"/>
        <dbReference type="ChEBI" id="CHEBI:30616"/>
        <dbReference type="ChEBI" id="CHEBI:32551"/>
        <dbReference type="ChEBI" id="CHEBI:33019"/>
        <dbReference type="ChEBI" id="CHEBI:82748"/>
        <dbReference type="ChEBI" id="CHEBI:83665"/>
        <dbReference type="ChEBI" id="CHEBI:456215"/>
        <dbReference type="EC" id="6.3.4.19"/>
    </reaction>
</comment>
<keyword evidence="9" id="KW-1185">Reference proteome</keyword>
<reference evidence="8 9" key="1">
    <citation type="submission" date="2017-11" db="EMBL/GenBank/DDBJ databases">
        <title>Genome sequence of Entomoplasma somnilux PYAN-1 (ATCC 49194).</title>
        <authorList>
            <person name="Lo W.-S."/>
            <person name="Gasparich G.E."/>
            <person name="Kuo C.-H."/>
        </authorList>
    </citation>
    <scope>NUCLEOTIDE SEQUENCE [LARGE SCALE GENOMIC DNA]</scope>
    <source>
        <strain evidence="8 9">PYAN-1</strain>
    </source>
</reference>
<evidence type="ECO:0000259" key="7">
    <source>
        <dbReference type="Pfam" id="PF01171"/>
    </source>
</evidence>
<dbReference type="Gene3D" id="3.40.50.620">
    <property type="entry name" value="HUPs"/>
    <property type="match status" value="1"/>
</dbReference>
<dbReference type="GO" id="GO:0006400">
    <property type="term" value="P:tRNA modification"/>
    <property type="evidence" value="ECO:0007669"/>
    <property type="project" value="UniProtKB-UniRule"/>
</dbReference>
<dbReference type="PANTHER" id="PTHR43033:SF1">
    <property type="entry name" value="TRNA(ILE)-LYSIDINE SYNTHASE-RELATED"/>
    <property type="match status" value="1"/>
</dbReference>
<dbReference type="RefSeq" id="WP_024863614.1">
    <property type="nucleotide sequence ID" value="NZ_CP024965.1"/>
</dbReference>
<evidence type="ECO:0000256" key="6">
    <source>
        <dbReference type="HAMAP-Rule" id="MF_01161"/>
    </source>
</evidence>
<feature type="domain" description="tRNA(Ile)-lysidine/2-thiocytidine synthase N-terminal" evidence="7">
    <location>
        <begin position="10"/>
        <end position="187"/>
    </location>
</feature>